<dbReference type="CDD" id="cd07164">
    <property type="entry name" value="NR_DBD_PNR_like_1"/>
    <property type="match status" value="1"/>
</dbReference>
<protein>
    <recommendedName>
        <fullName evidence="14">Nuclear receptor subfamily 2 group E member 1</fullName>
    </recommendedName>
</protein>
<dbReference type="PRINTS" id="PR00398">
    <property type="entry name" value="STRDHORMONER"/>
</dbReference>
<dbReference type="InterPro" id="IPR013088">
    <property type="entry name" value="Znf_NHR/GATA"/>
</dbReference>
<evidence type="ECO:0000256" key="7">
    <source>
        <dbReference type="ARBA" id="ARBA00023170"/>
    </source>
</evidence>
<keyword evidence="6 9" id="KW-0804">Transcription</keyword>
<keyword evidence="13" id="KW-1185">Reference proteome</keyword>
<comment type="similarity">
    <text evidence="9">Belongs to the nuclear hormone receptor family.</text>
</comment>
<keyword evidence="4 9" id="KW-0805">Transcription regulation</keyword>
<dbReference type="SMART" id="SM00430">
    <property type="entry name" value="HOLI"/>
    <property type="match status" value="1"/>
</dbReference>
<dbReference type="PRINTS" id="PR01282">
    <property type="entry name" value="COUPTNFACTOR"/>
</dbReference>
<dbReference type="Pfam" id="PF00105">
    <property type="entry name" value="zf-C4"/>
    <property type="match status" value="1"/>
</dbReference>
<dbReference type="InterPro" id="IPR001723">
    <property type="entry name" value="Nuclear_hrmn_rcpt"/>
</dbReference>
<dbReference type="InterPro" id="IPR050274">
    <property type="entry name" value="Nuclear_hormone_rcpt_NR2"/>
</dbReference>
<evidence type="ECO:0000259" key="10">
    <source>
        <dbReference type="PROSITE" id="PS51030"/>
    </source>
</evidence>
<evidence type="ECO:0008006" key="14">
    <source>
        <dbReference type="Google" id="ProtNLM"/>
    </source>
</evidence>
<keyword evidence="7 9" id="KW-0675">Receptor</keyword>
<dbReference type="PRINTS" id="PR00047">
    <property type="entry name" value="STROIDFINGER"/>
</dbReference>
<accession>A0ABY6LDA6</accession>
<evidence type="ECO:0000256" key="2">
    <source>
        <dbReference type="ARBA" id="ARBA00022771"/>
    </source>
</evidence>
<dbReference type="Pfam" id="PF00104">
    <property type="entry name" value="Hormone_recep"/>
    <property type="match status" value="1"/>
</dbReference>
<dbReference type="InterPro" id="IPR001628">
    <property type="entry name" value="Znf_hrmn_rcpt"/>
</dbReference>
<dbReference type="SUPFAM" id="SSF48508">
    <property type="entry name" value="Nuclear receptor ligand-binding domain"/>
    <property type="match status" value="1"/>
</dbReference>
<keyword evidence="2 9" id="KW-0863">Zinc-finger</keyword>
<evidence type="ECO:0000256" key="9">
    <source>
        <dbReference type="RuleBase" id="RU004334"/>
    </source>
</evidence>
<evidence type="ECO:0000256" key="6">
    <source>
        <dbReference type="ARBA" id="ARBA00023163"/>
    </source>
</evidence>
<evidence type="ECO:0000256" key="3">
    <source>
        <dbReference type="ARBA" id="ARBA00022833"/>
    </source>
</evidence>
<dbReference type="Proteomes" id="UP001235939">
    <property type="component" value="Chromosome 16"/>
</dbReference>
<dbReference type="PROSITE" id="PS51030">
    <property type="entry name" value="NUCLEAR_REC_DBD_2"/>
    <property type="match status" value="1"/>
</dbReference>
<evidence type="ECO:0000256" key="1">
    <source>
        <dbReference type="ARBA" id="ARBA00022723"/>
    </source>
</evidence>
<dbReference type="EMBL" id="CP092878">
    <property type="protein sequence ID" value="UYV78834.1"/>
    <property type="molecule type" value="Genomic_DNA"/>
</dbReference>
<evidence type="ECO:0000256" key="4">
    <source>
        <dbReference type="ARBA" id="ARBA00023015"/>
    </source>
</evidence>
<evidence type="ECO:0000313" key="13">
    <source>
        <dbReference type="Proteomes" id="UP001235939"/>
    </source>
</evidence>
<evidence type="ECO:0000256" key="8">
    <source>
        <dbReference type="ARBA" id="ARBA00023242"/>
    </source>
</evidence>
<name>A0ABY6LDA6_9ARAC</name>
<keyword evidence="3 9" id="KW-0862">Zinc</keyword>
<proteinExistence type="inferred from homology"/>
<sequence>MSEALCRVCGDKASGRHYGVPSCDGCRGFFKRSVRRGLEYVCKEGGRCVVDVARRNQCQACRLAKCLRVNMRKEEDDDGLHEGAARLLFACVRWARSERALLLLPAEDQIRLLEESWSELFVLSAAQWGLDLYPVGAGLNSGSPDRRTLLLCQLRAVTGQLALLRVDCVEFSCLKLLLLFKPETPGLQDAGQVESIQDQTQLMLHEYVLTRQPPSKVRFGRLLLLLSGLRAVGADAIEEVFFRRTIGNIPVRRLLGDMYRTASL</sequence>
<feature type="domain" description="Nuclear receptor" evidence="10">
    <location>
        <begin position="3"/>
        <end position="78"/>
    </location>
</feature>
<evidence type="ECO:0000259" key="11">
    <source>
        <dbReference type="PROSITE" id="PS51843"/>
    </source>
</evidence>
<comment type="subcellular location">
    <subcellularLocation>
        <location evidence="9">Nucleus</location>
    </subcellularLocation>
</comment>
<evidence type="ECO:0000256" key="5">
    <source>
        <dbReference type="ARBA" id="ARBA00023125"/>
    </source>
</evidence>
<keyword evidence="5 9" id="KW-0238">DNA-binding</keyword>
<dbReference type="Gene3D" id="3.30.50.10">
    <property type="entry name" value="Erythroid Transcription Factor GATA-1, subunit A"/>
    <property type="match status" value="1"/>
</dbReference>
<dbReference type="SMART" id="SM00399">
    <property type="entry name" value="ZnF_C4"/>
    <property type="match status" value="1"/>
</dbReference>
<dbReference type="PANTHER" id="PTHR24083">
    <property type="entry name" value="NUCLEAR HORMONE RECEPTOR"/>
    <property type="match status" value="1"/>
</dbReference>
<dbReference type="PROSITE" id="PS00031">
    <property type="entry name" value="NUCLEAR_REC_DBD_1"/>
    <property type="match status" value="1"/>
</dbReference>
<reference evidence="12 13" key="1">
    <citation type="submission" date="2022-01" db="EMBL/GenBank/DDBJ databases">
        <title>A chromosomal length assembly of Cordylochernes scorpioides.</title>
        <authorList>
            <person name="Zeh D."/>
            <person name="Zeh J."/>
        </authorList>
    </citation>
    <scope>NUCLEOTIDE SEQUENCE [LARGE SCALE GENOMIC DNA]</scope>
    <source>
        <strain evidence="12">IN4F17</strain>
        <tissue evidence="12">Whole Body</tissue>
    </source>
</reference>
<keyword evidence="1 9" id="KW-0479">Metal-binding</keyword>
<dbReference type="SUPFAM" id="SSF57716">
    <property type="entry name" value="Glucocorticoid receptor-like (DNA-binding domain)"/>
    <property type="match status" value="1"/>
</dbReference>
<gene>
    <name evidence="12" type="ORF">LAZ67_16002945</name>
</gene>
<dbReference type="InterPro" id="IPR000536">
    <property type="entry name" value="Nucl_hrmn_rcpt_lig-bd"/>
</dbReference>
<organism evidence="12 13">
    <name type="scientific">Cordylochernes scorpioides</name>
    <dbReference type="NCBI Taxonomy" id="51811"/>
    <lineage>
        <taxon>Eukaryota</taxon>
        <taxon>Metazoa</taxon>
        <taxon>Ecdysozoa</taxon>
        <taxon>Arthropoda</taxon>
        <taxon>Chelicerata</taxon>
        <taxon>Arachnida</taxon>
        <taxon>Pseudoscorpiones</taxon>
        <taxon>Cheliferoidea</taxon>
        <taxon>Chernetidae</taxon>
        <taxon>Cordylochernes</taxon>
    </lineage>
</organism>
<dbReference type="Gene3D" id="1.10.565.10">
    <property type="entry name" value="Retinoid X Receptor"/>
    <property type="match status" value="1"/>
</dbReference>
<dbReference type="InterPro" id="IPR035500">
    <property type="entry name" value="NHR-like_dom_sf"/>
</dbReference>
<keyword evidence="8 9" id="KW-0539">Nucleus</keyword>
<evidence type="ECO:0000313" key="12">
    <source>
        <dbReference type="EMBL" id="UYV78834.1"/>
    </source>
</evidence>
<feature type="domain" description="NR LBD" evidence="11">
    <location>
        <begin position="1"/>
        <end position="262"/>
    </location>
</feature>
<dbReference type="PROSITE" id="PS51843">
    <property type="entry name" value="NR_LBD"/>
    <property type="match status" value="1"/>
</dbReference>